<reference evidence="1" key="1">
    <citation type="submission" date="2021-03" db="EMBL/GenBank/DDBJ databases">
        <title>Streptomyces poriferae sp. nov., a novel marine sponge-derived Actinobacteria species with anti-MRSA activity.</title>
        <authorList>
            <person name="Sandoval-Powers M."/>
            <person name="Kralova S."/>
            <person name="Nguyen G.-S."/>
            <person name="Fawwal D."/>
            <person name="Degnes K."/>
            <person name="Klinkenberg G."/>
            <person name="Sletta H."/>
            <person name="Wentzel A."/>
            <person name="Liles M.R."/>
        </authorList>
    </citation>
    <scope>NUCLEOTIDE SEQUENCE</scope>
    <source>
        <strain evidence="1">DSM 41794</strain>
    </source>
</reference>
<organism evidence="1 2">
    <name type="scientific">Streptomyces beijiangensis</name>
    <dbReference type="NCBI Taxonomy" id="163361"/>
    <lineage>
        <taxon>Bacteria</taxon>
        <taxon>Bacillati</taxon>
        <taxon>Actinomycetota</taxon>
        <taxon>Actinomycetes</taxon>
        <taxon>Kitasatosporales</taxon>
        <taxon>Streptomycetaceae</taxon>
        <taxon>Streptomyces</taxon>
    </lineage>
</organism>
<proteinExistence type="predicted"/>
<gene>
    <name evidence="1" type="ORF">J0695_23735</name>
</gene>
<sequence length="194" mass="20946">MSTTTSIEPPVGAVARDAHWAAKMARLRSRKLPERTVSFVDDQQLKLDRNEAALHLAGVRARAQGNADSEGVPESERDAWVEARTEVLAADLALGAAQAALDDGTIQLMFRALPRPVWEALLREHPPTEEQADQGQEYNADSFPAALISASSVDGMSVEDAQELLDTWADSEAKVLFTAALMVNQALRADLGKG</sequence>
<evidence type="ECO:0000313" key="1">
    <source>
        <dbReference type="EMBL" id="MBO0514784.1"/>
    </source>
</evidence>
<protein>
    <submittedName>
        <fullName evidence="1">Uncharacterized protein</fullName>
    </submittedName>
</protein>
<dbReference type="EMBL" id="JAFLRJ010000231">
    <property type="protein sequence ID" value="MBO0514784.1"/>
    <property type="molecule type" value="Genomic_DNA"/>
</dbReference>
<evidence type="ECO:0000313" key="2">
    <source>
        <dbReference type="Proteomes" id="UP000664167"/>
    </source>
</evidence>
<comment type="caution">
    <text evidence="1">The sequence shown here is derived from an EMBL/GenBank/DDBJ whole genome shotgun (WGS) entry which is preliminary data.</text>
</comment>
<dbReference type="Proteomes" id="UP000664167">
    <property type="component" value="Unassembled WGS sequence"/>
</dbReference>
<dbReference type="AlphaFoldDB" id="A0A939FAM7"/>
<name>A0A939FAM7_9ACTN</name>
<dbReference type="RefSeq" id="WP_206964588.1">
    <property type="nucleotide sequence ID" value="NZ_BAAAJJ010000002.1"/>
</dbReference>
<keyword evidence="2" id="KW-1185">Reference proteome</keyword>
<accession>A0A939FAM7</accession>